<dbReference type="AlphaFoldDB" id="A0A0D2ERS1"/>
<name>A0A0D2ERS1_9EURO</name>
<evidence type="ECO:0000313" key="1">
    <source>
        <dbReference type="EMBL" id="KIW76942.1"/>
    </source>
</evidence>
<dbReference type="EMBL" id="KN846974">
    <property type="protein sequence ID" value="KIW76942.1"/>
    <property type="molecule type" value="Genomic_DNA"/>
</dbReference>
<proteinExistence type="predicted"/>
<protein>
    <submittedName>
        <fullName evidence="1">Uncharacterized protein</fullName>
    </submittedName>
</protein>
<dbReference type="Proteomes" id="UP000053029">
    <property type="component" value="Unassembled WGS sequence"/>
</dbReference>
<sequence length="77" mass="8450">MPRTDSISHEPPSSLRMINGSIALSRARVRGVKIGIPSRQTMLVTSAVVQEDRDTIRDDFAESFYAVNGITGVKKAF</sequence>
<organism evidence="1 2">
    <name type="scientific">Fonsecaea pedrosoi CBS 271.37</name>
    <dbReference type="NCBI Taxonomy" id="1442368"/>
    <lineage>
        <taxon>Eukaryota</taxon>
        <taxon>Fungi</taxon>
        <taxon>Dikarya</taxon>
        <taxon>Ascomycota</taxon>
        <taxon>Pezizomycotina</taxon>
        <taxon>Eurotiomycetes</taxon>
        <taxon>Chaetothyriomycetidae</taxon>
        <taxon>Chaetothyriales</taxon>
        <taxon>Herpotrichiellaceae</taxon>
        <taxon>Fonsecaea</taxon>
    </lineage>
</organism>
<dbReference type="HOGENOM" id="CLU_2638108_0_0_1"/>
<dbReference type="VEuPathDB" id="FungiDB:Z517_09386"/>
<evidence type="ECO:0000313" key="2">
    <source>
        <dbReference type="Proteomes" id="UP000053029"/>
    </source>
</evidence>
<dbReference type="GeneID" id="25308876"/>
<keyword evidence="2" id="KW-1185">Reference proteome</keyword>
<reference evidence="1 2" key="1">
    <citation type="submission" date="2015-01" db="EMBL/GenBank/DDBJ databases">
        <title>The Genome Sequence of Fonsecaea pedrosoi CBS 271.37.</title>
        <authorList>
            <consortium name="The Broad Institute Genomics Platform"/>
            <person name="Cuomo C."/>
            <person name="de Hoog S."/>
            <person name="Gorbushina A."/>
            <person name="Stielow B."/>
            <person name="Teixiera M."/>
            <person name="Abouelleil A."/>
            <person name="Chapman S.B."/>
            <person name="Priest M."/>
            <person name="Young S.K."/>
            <person name="Wortman J."/>
            <person name="Nusbaum C."/>
            <person name="Birren B."/>
        </authorList>
    </citation>
    <scope>NUCLEOTIDE SEQUENCE [LARGE SCALE GENOMIC DNA]</scope>
    <source>
        <strain evidence="1 2">CBS 271.37</strain>
    </source>
</reference>
<dbReference type="RefSeq" id="XP_013280750.1">
    <property type="nucleotide sequence ID" value="XM_013425296.1"/>
</dbReference>
<gene>
    <name evidence="1" type="ORF">Z517_09386</name>
</gene>
<accession>A0A0D2ERS1</accession>